<feature type="compositionally biased region" description="Low complexity" evidence="1">
    <location>
        <begin position="16"/>
        <end position="26"/>
    </location>
</feature>
<evidence type="ECO:0000313" key="3">
    <source>
        <dbReference type="EMBL" id="ANU06862.1"/>
    </source>
</evidence>
<dbReference type="OrthoDB" id="7209949at2"/>
<keyword evidence="3" id="KW-0808">Transferase</keyword>
<dbReference type="RefSeq" id="WP_067785672.1">
    <property type="nucleotide sequence ID" value="NZ_CP016545.1"/>
</dbReference>
<evidence type="ECO:0000313" key="4">
    <source>
        <dbReference type="Proteomes" id="UP000092698"/>
    </source>
</evidence>
<protein>
    <submittedName>
        <fullName evidence="3">Diacylglycerol kinase catalytic domain protein</fullName>
    </submittedName>
</protein>
<dbReference type="KEGG" id="anh:A6F65_00539"/>
<dbReference type="InterPro" id="IPR017438">
    <property type="entry name" value="ATP-NAD_kinase_N"/>
</dbReference>
<evidence type="ECO:0000259" key="2">
    <source>
        <dbReference type="Pfam" id="PF00781"/>
    </source>
</evidence>
<dbReference type="AlphaFoldDB" id="A0A1C7D682"/>
<evidence type="ECO:0000256" key="1">
    <source>
        <dbReference type="SAM" id="MobiDB-lite"/>
    </source>
</evidence>
<gene>
    <name evidence="3" type="ORF">A6F65_00539</name>
</gene>
<dbReference type="Pfam" id="PF00781">
    <property type="entry name" value="DAGK_cat"/>
    <property type="match status" value="1"/>
</dbReference>
<dbReference type="SUPFAM" id="SSF111331">
    <property type="entry name" value="NAD kinase/diacylglycerol kinase-like"/>
    <property type="match status" value="1"/>
</dbReference>
<dbReference type="Proteomes" id="UP000092698">
    <property type="component" value="Chromosome"/>
</dbReference>
<dbReference type="EMBL" id="CP016545">
    <property type="protein sequence ID" value="ANU06862.1"/>
    <property type="molecule type" value="Genomic_DNA"/>
</dbReference>
<keyword evidence="3" id="KW-0418">Kinase</keyword>
<organism evidence="3 4">
    <name type="scientific">Paraurantiacibacter namhicola</name>
    <dbReference type="NCBI Taxonomy" id="645517"/>
    <lineage>
        <taxon>Bacteria</taxon>
        <taxon>Pseudomonadati</taxon>
        <taxon>Pseudomonadota</taxon>
        <taxon>Alphaproteobacteria</taxon>
        <taxon>Sphingomonadales</taxon>
        <taxon>Erythrobacteraceae</taxon>
        <taxon>Paraurantiacibacter</taxon>
    </lineage>
</organism>
<dbReference type="STRING" id="645517.A6F65_00539"/>
<keyword evidence="4" id="KW-1185">Reference proteome</keyword>
<dbReference type="InterPro" id="IPR016064">
    <property type="entry name" value="NAD/diacylglycerol_kinase_sf"/>
</dbReference>
<feature type="region of interest" description="Disordered" evidence="1">
    <location>
        <begin position="1"/>
        <end position="30"/>
    </location>
</feature>
<accession>A0A1C7D682</accession>
<dbReference type="InterPro" id="IPR001206">
    <property type="entry name" value="Diacylglycerol_kinase_cat_dom"/>
</dbReference>
<proteinExistence type="predicted"/>
<reference evidence="3 4" key="1">
    <citation type="submission" date="2016-07" db="EMBL/GenBank/DDBJ databases">
        <title>Complete genome sequence of Altererythrobacter namhicola JCM 16345T, containing esterase-encoding genes.</title>
        <authorList>
            <person name="Cheng H."/>
            <person name="Wu Y.-H."/>
            <person name="Jian S.-L."/>
            <person name="Huo Y.-Y."/>
            <person name="Wang C.-S."/>
            <person name="Xu X.-W."/>
        </authorList>
    </citation>
    <scope>NUCLEOTIDE SEQUENCE [LARGE SCALE GENOMIC DNA]</scope>
    <source>
        <strain evidence="3 4">JCM 16345</strain>
    </source>
</reference>
<dbReference type="Gene3D" id="3.40.50.10330">
    <property type="entry name" value="Probable inorganic polyphosphate/atp-NAD kinase, domain 1"/>
    <property type="match status" value="1"/>
</dbReference>
<sequence length="346" mass="36971">MSGRVHTFDSLPEMKSGSAPAAARAGEPARERPLIGLIRNTRSHLEGGPLPVEGLGADVISQVPDRRELLHGVLQSFADRHVDAIAISGGDGTVRDVLTSGMAVFGHDWPPIILLPYGKTNALACDLGLARNWALPDAIRALQGGKTSQRKPLVVADAQNAAARVVGFVIGAGVFTNMIELGQRVHGMGAFNAFAVGMTTVWSALQIVFGRAENRWRQPVGMRIVVEDGQPLPHREEDKNDGDTATRFLMFASSLKHLPSGIAPFDHVSGPIGLAAIDRMTARLMPLILKMLRGGQSDRAQENGIHIVGADGFAFSCEKPFILDGEAFPAGDYEVDTGLTLHFVVP</sequence>
<name>A0A1C7D682_9SPHN</name>
<feature type="domain" description="DAGKc" evidence="2">
    <location>
        <begin position="73"/>
        <end position="147"/>
    </location>
</feature>
<dbReference type="GO" id="GO:0016301">
    <property type="term" value="F:kinase activity"/>
    <property type="evidence" value="ECO:0007669"/>
    <property type="project" value="UniProtKB-KW"/>
</dbReference>